<dbReference type="InterPro" id="IPR035093">
    <property type="entry name" value="RelE/ParE_toxin_dom_sf"/>
</dbReference>
<name>A0A0E3WH75_9BACL</name>
<dbReference type="KEGG" id="pri:PRIO_2391"/>
<protein>
    <recommendedName>
        <fullName evidence="3">Addiction module toxin RelE</fullName>
    </recommendedName>
</protein>
<evidence type="ECO:0000313" key="1">
    <source>
        <dbReference type="EMBL" id="CQR54798.1"/>
    </source>
</evidence>
<dbReference type="EMBL" id="LN831776">
    <property type="protein sequence ID" value="CQR54798.1"/>
    <property type="molecule type" value="Genomic_DNA"/>
</dbReference>
<dbReference type="RefSeq" id="WP_046502454.1">
    <property type="nucleotide sequence ID" value="NZ_LN831776.1"/>
</dbReference>
<evidence type="ECO:0008006" key="3">
    <source>
        <dbReference type="Google" id="ProtNLM"/>
    </source>
</evidence>
<evidence type="ECO:0000313" key="2">
    <source>
        <dbReference type="Proteomes" id="UP000033163"/>
    </source>
</evidence>
<gene>
    <name evidence="1" type="ORF">PRIO_2391</name>
</gene>
<dbReference type="AlphaFoldDB" id="A0A0E3WH75"/>
<accession>A0A0E3WH75</accession>
<reference evidence="2" key="1">
    <citation type="submission" date="2015-03" db="EMBL/GenBank/DDBJ databases">
        <authorList>
            <person name="Wibberg D."/>
        </authorList>
    </citation>
    <scope>NUCLEOTIDE SEQUENCE [LARGE SCALE GENOMIC DNA]</scope>
</reference>
<proteinExistence type="predicted"/>
<dbReference type="Proteomes" id="UP000033163">
    <property type="component" value="Chromosome I"/>
</dbReference>
<dbReference type="Gene3D" id="3.30.2310.20">
    <property type="entry name" value="RelE-like"/>
    <property type="match status" value="1"/>
</dbReference>
<dbReference type="HOGENOM" id="CLU_155761_0_3_9"/>
<dbReference type="PATRIC" id="fig|1073571.4.peg.2542"/>
<sequence length="138" mass="16062">MEERFDVRFGVEAEKEYLQLENSVLPFINSAIDELVYRADEIGKKLGNHSNTKLAGCKEIKLRSAGIRIIFRIMNETVDILRIVYILSIEHRSKDTVFKLANRRLAVLKKLPKQSLHEQISARKKWSLNRLKAPNEEK</sequence>
<organism evidence="1 2">
    <name type="scientific">Paenibacillus riograndensis SBR5</name>
    <dbReference type="NCBI Taxonomy" id="1073571"/>
    <lineage>
        <taxon>Bacteria</taxon>
        <taxon>Bacillati</taxon>
        <taxon>Bacillota</taxon>
        <taxon>Bacilli</taxon>
        <taxon>Bacillales</taxon>
        <taxon>Paenibacillaceae</taxon>
        <taxon>Paenibacillus</taxon>
        <taxon>Paenibacillus sonchi group</taxon>
    </lineage>
</organism>
<dbReference type="SUPFAM" id="SSF143011">
    <property type="entry name" value="RelE-like"/>
    <property type="match status" value="1"/>
</dbReference>